<evidence type="ECO:0000259" key="1">
    <source>
        <dbReference type="PROSITE" id="PS50995"/>
    </source>
</evidence>
<feature type="domain" description="HTH marR-type" evidence="1">
    <location>
        <begin position="6"/>
        <end position="144"/>
    </location>
</feature>
<name>A0ABP7EVQ9_9ACTN</name>
<proteinExistence type="predicted"/>
<dbReference type="InterPro" id="IPR039422">
    <property type="entry name" value="MarR/SlyA-like"/>
</dbReference>
<dbReference type="Gene3D" id="1.10.10.10">
    <property type="entry name" value="Winged helix-like DNA-binding domain superfamily/Winged helix DNA-binding domain"/>
    <property type="match status" value="1"/>
</dbReference>
<gene>
    <name evidence="2" type="ORF">GCM10022402_03310</name>
</gene>
<dbReference type="EMBL" id="BAABDD010000001">
    <property type="protein sequence ID" value="GAA3725917.1"/>
    <property type="molecule type" value="Genomic_DNA"/>
</dbReference>
<sequence length="159" mass="17788">MNTDEKDELLQRIRELEERKIRLFARNRSLPLLTTTLTIQQLKALMLLGLDGDLSSNELAEGLGTGVATLTGIVDRLMARGLVHRWEAPEDRRVRRVGLTEEGRRVVAEFWGAGQRHYALLAQLDADTLRGLATAAEALCRFLESEEPQDGDEAPLQTP</sequence>
<dbReference type="InterPro" id="IPR000835">
    <property type="entry name" value="HTH_MarR-typ"/>
</dbReference>
<dbReference type="SMART" id="SM00347">
    <property type="entry name" value="HTH_MARR"/>
    <property type="match status" value="1"/>
</dbReference>
<reference evidence="3" key="1">
    <citation type="journal article" date="2019" name="Int. J. Syst. Evol. Microbiol.">
        <title>The Global Catalogue of Microorganisms (GCM) 10K type strain sequencing project: providing services to taxonomists for standard genome sequencing and annotation.</title>
        <authorList>
            <consortium name="The Broad Institute Genomics Platform"/>
            <consortium name="The Broad Institute Genome Sequencing Center for Infectious Disease"/>
            <person name="Wu L."/>
            <person name="Ma J."/>
        </authorList>
    </citation>
    <scope>NUCLEOTIDE SEQUENCE [LARGE SCALE GENOMIC DNA]</scope>
    <source>
        <strain evidence="3">JCM 17137</strain>
    </source>
</reference>
<dbReference type="SUPFAM" id="SSF46785">
    <property type="entry name" value="Winged helix' DNA-binding domain"/>
    <property type="match status" value="1"/>
</dbReference>
<dbReference type="Pfam" id="PF01047">
    <property type="entry name" value="MarR"/>
    <property type="match status" value="1"/>
</dbReference>
<accession>A0ABP7EVQ9</accession>
<comment type="caution">
    <text evidence="2">The sequence shown here is derived from an EMBL/GenBank/DDBJ whole genome shotgun (WGS) entry which is preliminary data.</text>
</comment>
<dbReference type="PANTHER" id="PTHR33164:SF99">
    <property type="entry name" value="MARR FAMILY REGULATORY PROTEIN"/>
    <property type="match status" value="1"/>
</dbReference>
<dbReference type="InterPro" id="IPR036390">
    <property type="entry name" value="WH_DNA-bd_sf"/>
</dbReference>
<dbReference type="PANTHER" id="PTHR33164">
    <property type="entry name" value="TRANSCRIPTIONAL REGULATOR, MARR FAMILY"/>
    <property type="match status" value="1"/>
</dbReference>
<evidence type="ECO:0000313" key="3">
    <source>
        <dbReference type="Proteomes" id="UP001500908"/>
    </source>
</evidence>
<organism evidence="2 3">
    <name type="scientific">Salinactinospora qingdaonensis</name>
    <dbReference type="NCBI Taxonomy" id="702744"/>
    <lineage>
        <taxon>Bacteria</taxon>
        <taxon>Bacillati</taxon>
        <taxon>Actinomycetota</taxon>
        <taxon>Actinomycetes</taxon>
        <taxon>Streptosporangiales</taxon>
        <taxon>Nocardiopsidaceae</taxon>
        <taxon>Salinactinospora</taxon>
    </lineage>
</organism>
<protein>
    <recommendedName>
        <fullName evidence="1">HTH marR-type domain-containing protein</fullName>
    </recommendedName>
</protein>
<dbReference type="InterPro" id="IPR036388">
    <property type="entry name" value="WH-like_DNA-bd_sf"/>
</dbReference>
<dbReference type="PROSITE" id="PS50995">
    <property type="entry name" value="HTH_MARR_2"/>
    <property type="match status" value="1"/>
</dbReference>
<keyword evidence="3" id="KW-1185">Reference proteome</keyword>
<dbReference type="PRINTS" id="PR00598">
    <property type="entry name" value="HTHMARR"/>
</dbReference>
<dbReference type="Proteomes" id="UP001500908">
    <property type="component" value="Unassembled WGS sequence"/>
</dbReference>
<evidence type="ECO:0000313" key="2">
    <source>
        <dbReference type="EMBL" id="GAA3725917.1"/>
    </source>
</evidence>